<feature type="compositionally biased region" description="Basic and acidic residues" evidence="1">
    <location>
        <begin position="46"/>
        <end position="69"/>
    </location>
</feature>
<organism evidence="2 3">
    <name type="scientific">Crepidotus variabilis</name>
    <dbReference type="NCBI Taxonomy" id="179855"/>
    <lineage>
        <taxon>Eukaryota</taxon>
        <taxon>Fungi</taxon>
        <taxon>Dikarya</taxon>
        <taxon>Basidiomycota</taxon>
        <taxon>Agaricomycotina</taxon>
        <taxon>Agaricomycetes</taxon>
        <taxon>Agaricomycetidae</taxon>
        <taxon>Agaricales</taxon>
        <taxon>Agaricineae</taxon>
        <taxon>Crepidotaceae</taxon>
        <taxon>Crepidotus</taxon>
    </lineage>
</organism>
<comment type="caution">
    <text evidence="2">The sequence shown here is derived from an EMBL/GenBank/DDBJ whole genome shotgun (WGS) entry which is preliminary data.</text>
</comment>
<dbReference type="PANTHER" id="PTHR34776:SF1">
    <property type="entry name" value="F17F16.3 PROTEIN"/>
    <property type="match status" value="1"/>
</dbReference>
<evidence type="ECO:0000313" key="2">
    <source>
        <dbReference type="EMBL" id="KAF9524264.1"/>
    </source>
</evidence>
<reference evidence="2" key="1">
    <citation type="submission" date="2020-11" db="EMBL/GenBank/DDBJ databases">
        <authorList>
            <consortium name="DOE Joint Genome Institute"/>
            <person name="Ahrendt S."/>
            <person name="Riley R."/>
            <person name="Andreopoulos W."/>
            <person name="Labutti K."/>
            <person name="Pangilinan J."/>
            <person name="Ruiz-Duenas F.J."/>
            <person name="Barrasa J.M."/>
            <person name="Sanchez-Garcia M."/>
            <person name="Camarero S."/>
            <person name="Miyauchi S."/>
            <person name="Serrano A."/>
            <person name="Linde D."/>
            <person name="Babiker R."/>
            <person name="Drula E."/>
            <person name="Ayuso-Fernandez I."/>
            <person name="Pacheco R."/>
            <person name="Padilla G."/>
            <person name="Ferreira P."/>
            <person name="Barriuso J."/>
            <person name="Kellner H."/>
            <person name="Castanera R."/>
            <person name="Alfaro M."/>
            <person name="Ramirez L."/>
            <person name="Pisabarro A.G."/>
            <person name="Kuo A."/>
            <person name="Tritt A."/>
            <person name="Lipzen A."/>
            <person name="He G."/>
            <person name="Yan M."/>
            <person name="Ng V."/>
            <person name="Cullen D."/>
            <person name="Martin F."/>
            <person name="Rosso M.-N."/>
            <person name="Henrissat B."/>
            <person name="Hibbett D."/>
            <person name="Martinez A.T."/>
            <person name="Grigoriev I.V."/>
        </authorList>
    </citation>
    <scope>NUCLEOTIDE SEQUENCE</scope>
    <source>
        <strain evidence="2">CBS 506.95</strain>
    </source>
</reference>
<dbReference type="PANTHER" id="PTHR34776">
    <property type="entry name" value="F17F16.3 PROTEIN"/>
    <property type="match status" value="1"/>
</dbReference>
<protein>
    <submittedName>
        <fullName evidence="2">Uncharacterized protein</fullName>
    </submittedName>
</protein>
<evidence type="ECO:0000313" key="3">
    <source>
        <dbReference type="Proteomes" id="UP000807306"/>
    </source>
</evidence>
<gene>
    <name evidence="2" type="ORF">CPB83DRAFT_861504</name>
</gene>
<name>A0A9P6E841_9AGAR</name>
<accession>A0A9P6E841</accession>
<proteinExistence type="predicted"/>
<dbReference type="EMBL" id="MU157901">
    <property type="protein sequence ID" value="KAF9524264.1"/>
    <property type="molecule type" value="Genomic_DNA"/>
</dbReference>
<feature type="compositionally biased region" description="Basic and acidic residues" evidence="1">
    <location>
        <begin position="86"/>
        <end position="96"/>
    </location>
</feature>
<dbReference type="OrthoDB" id="1028014at2759"/>
<dbReference type="Proteomes" id="UP000807306">
    <property type="component" value="Unassembled WGS sequence"/>
</dbReference>
<feature type="region of interest" description="Disordered" evidence="1">
    <location>
        <begin position="1"/>
        <end position="96"/>
    </location>
</feature>
<sequence length="427" mass="47097">MPTTRRQTAIAEGKIKPEKNHAIGQKRRSSSAGASTIKKAKPRSKSSKEDVSREPKVHTGEKRRLGHGEEESDAAAHKPASKKAKPGAEQERTRIYESGTIERGHIYFFYRPRVMVEEVHSIDDIKNFHMLLVPRPPDFAISQSNKKGAKKPESFAEGELKVLEQGADAVPASDDATSTRKRYRLVTVGKKKLPDPEGEDSGSTRRKETFWATVTACGENLQELEKGLGEKTYETKTKGTRHEGPARLVARGGYAIVNSEGKTPSQRETHLGYHVSHPPPADLADVQTSLGIFSASSFVLQVKNPLAPATSPQQAHSKPAEYPEWIMNDVFGKPKGRGKHTKGRESYGLRFVSCETPELLDYKGAELLLIAARDGEEGLETSLGEGRGKALTKKQEEEALDTVEHVFNEIGLDLEKFPVESLEGTWI</sequence>
<keyword evidence="3" id="KW-1185">Reference proteome</keyword>
<dbReference type="AlphaFoldDB" id="A0A9P6E841"/>
<evidence type="ECO:0000256" key="1">
    <source>
        <dbReference type="SAM" id="MobiDB-lite"/>
    </source>
</evidence>